<proteinExistence type="evidence at transcript level"/>
<dbReference type="AlphaFoldDB" id="A0A0K8R754"/>
<evidence type="ECO:0000313" key="2">
    <source>
        <dbReference type="EMBL" id="JAA66891.1"/>
    </source>
</evidence>
<dbReference type="EMBL" id="GADI01006917">
    <property type="protein sequence ID" value="JAA66891.1"/>
    <property type="molecule type" value="mRNA"/>
</dbReference>
<protein>
    <submittedName>
        <fullName evidence="2">Putative salivary kunitz domain protein</fullName>
    </submittedName>
</protein>
<feature type="signal peptide" evidence="1">
    <location>
        <begin position="1"/>
        <end position="20"/>
    </location>
</feature>
<reference evidence="2" key="1">
    <citation type="submission" date="2012-12" db="EMBL/GenBank/DDBJ databases">
        <title>Identification and characterization of a phenylalanine ammonia-lyase gene family in Isatis indigotica Fort.</title>
        <authorList>
            <person name="Liu Q."/>
            <person name="Chen J."/>
            <person name="Zhou X."/>
            <person name="Di P."/>
            <person name="Xiao Y."/>
            <person name="Xuan H."/>
            <person name="Zhang L."/>
            <person name="Chen W."/>
        </authorList>
    </citation>
    <scope>NUCLEOTIDE SEQUENCE</scope>
    <source>
        <tissue evidence="2">Salivary gland</tissue>
    </source>
</reference>
<evidence type="ECO:0000256" key="1">
    <source>
        <dbReference type="SAM" id="SignalP"/>
    </source>
</evidence>
<sequence length="69" mass="7609">MRSSFIFCLLVMYYIASANATLCWNIVPCRNLCQDSNGGQDFTTEKPGTPCAVPGVKEGICKDGECKRR</sequence>
<keyword evidence="1" id="KW-0732">Signal</keyword>
<name>A0A0K8R754_IXORI</name>
<organism evidence="2">
    <name type="scientific">Ixodes ricinus</name>
    <name type="common">Common tick</name>
    <name type="synonym">Acarus ricinus</name>
    <dbReference type="NCBI Taxonomy" id="34613"/>
    <lineage>
        <taxon>Eukaryota</taxon>
        <taxon>Metazoa</taxon>
        <taxon>Ecdysozoa</taxon>
        <taxon>Arthropoda</taxon>
        <taxon>Chelicerata</taxon>
        <taxon>Arachnida</taxon>
        <taxon>Acari</taxon>
        <taxon>Parasitiformes</taxon>
        <taxon>Ixodida</taxon>
        <taxon>Ixodoidea</taxon>
        <taxon>Ixodidae</taxon>
        <taxon>Ixodinae</taxon>
        <taxon>Ixodes</taxon>
    </lineage>
</organism>
<feature type="chain" id="PRO_5005516541" evidence="1">
    <location>
        <begin position="21"/>
        <end position="69"/>
    </location>
</feature>
<accession>A0A0K8R754</accession>